<gene>
    <name evidence="2" type="ORF">TTRE_0000056401</name>
</gene>
<dbReference type="OrthoDB" id="265717at2759"/>
<dbReference type="SUPFAM" id="SSF48452">
    <property type="entry name" value="TPR-like"/>
    <property type="match status" value="1"/>
</dbReference>
<evidence type="ECO:0000256" key="1">
    <source>
        <dbReference type="SAM" id="MobiDB-lite"/>
    </source>
</evidence>
<organism evidence="2 3">
    <name type="scientific">Trichuris trichiura</name>
    <name type="common">Whipworm</name>
    <name type="synonym">Trichocephalus trichiurus</name>
    <dbReference type="NCBI Taxonomy" id="36087"/>
    <lineage>
        <taxon>Eukaryota</taxon>
        <taxon>Metazoa</taxon>
        <taxon>Ecdysozoa</taxon>
        <taxon>Nematoda</taxon>
        <taxon>Enoplea</taxon>
        <taxon>Dorylaimia</taxon>
        <taxon>Trichinellida</taxon>
        <taxon>Trichuridae</taxon>
        <taxon>Trichuris</taxon>
    </lineage>
</organism>
<sequence length="153" mass="17035">MLRQEANLLHPYNVHLIRTKFFLAHAAMELSRYDEALDLYQQLLPCLKFYVHANHPTIAVNKIGVGNLLEKKKKWTEAKQNFTEALAIMEHSHGSTHPLRASVMEHISSCDRHLNGSGQLEDTGDTSDASSSSHDDSTETSSSSEPNSSTETS</sequence>
<dbReference type="AlphaFoldDB" id="A0A077Z123"/>
<accession>A0A077Z123</accession>
<feature type="compositionally biased region" description="Low complexity" evidence="1">
    <location>
        <begin position="139"/>
        <end position="153"/>
    </location>
</feature>
<reference evidence="2" key="2">
    <citation type="submission" date="2014-03" db="EMBL/GenBank/DDBJ databases">
        <title>The whipworm genome and dual-species transcriptomics of an intimate host-pathogen interaction.</title>
        <authorList>
            <person name="Foth B.J."/>
            <person name="Tsai I.J."/>
            <person name="Reid A.J."/>
            <person name="Bancroft A.J."/>
            <person name="Nichol S."/>
            <person name="Tracey A."/>
            <person name="Holroyd N."/>
            <person name="Cotton J.A."/>
            <person name="Stanley E.J."/>
            <person name="Zarowiecki M."/>
            <person name="Liu J.Z."/>
            <person name="Huckvale T."/>
            <person name="Cooper P.J."/>
            <person name="Grencis R.K."/>
            <person name="Berriman M."/>
        </authorList>
    </citation>
    <scope>NUCLEOTIDE SEQUENCE [LARGE SCALE GENOMIC DNA]</scope>
</reference>
<name>A0A077Z123_TRITR</name>
<keyword evidence="3" id="KW-1185">Reference proteome</keyword>
<evidence type="ECO:0000313" key="3">
    <source>
        <dbReference type="Proteomes" id="UP000030665"/>
    </source>
</evidence>
<reference evidence="2" key="1">
    <citation type="submission" date="2014-01" db="EMBL/GenBank/DDBJ databases">
        <authorList>
            <person name="Aslett M."/>
        </authorList>
    </citation>
    <scope>NUCLEOTIDE SEQUENCE</scope>
</reference>
<dbReference type="Gene3D" id="1.25.40.10">
    <property type="entry name" value="Tetratricopeptide repeat domain"/>
    <property type="match status" value="1"/>
</dbReference>
<dbReference type="InterPro" id="IPR011990">
    <property type="entry name" value="TPR-like_helical_dom_sf"/>
</dbReference>
<feature type="region of interest" description="Disordered" evidence="1">
    <location>
        <begin position="112"/>
        <end position="153"/>
    </location>
</feature>
<dbReference type="Proteomes" id="UP000030665">
    <property type="component" value="Unassembled WGS sequence"/>
</dbReference>
<proteinExistence type="predicted"/>
<protein>
    <submittedName>
        <fullName evidence="2">TPR 12 domain containing protein</fullName>
    </submittedName>
</protein>
<evidence type="ECO:0000313" key="2">
    <source>
        <dbReference type="EMBL" id="CDW52305.1"/>
    </source>
</evidence>
<dbReference type="EMBL" id="HG805819">
    <property type="protein sequence ID" value="CDW52305.1"/>
    <property type="molecule type" value="Genomic_DNA"/>
</dbReference>
<dbReference type="Pfam" id="PF13424">
    <property type="entry name" value="TPR_12"/>
    <property type="match status" value="1"/>
</dbReference>